<keyword evidence="5" id="KW-1133">Transmembrane helix</keyword>
<dbReference type="EMBL" id="CP047616">
    <property type="protein sequence ID" value="QIW54330.1"/>
    <property type="molecule type" value="Genomic_DNA"/>
</dbReference>
<evidence type="ECO:0000256" key="3">
    <source>
        <dbReference type="ARBA" id="ARBA00022729"/>
    </source>
</evidence>
<evidence type="ECO:0000256" key="4">
    <source>
        <dbReference type="SAM" id="MobiDB-lite"/>
    </source>
</evidence>
<dbReference type="NCBIfam" id="TIGR01167">
    <property type="entry name" value="LPXTG_anchor"/>
    <property type="match status" value="1"/>
</dbReference>
<dbReference type="InterPro" id="IPR013783">
    <property type="entry name" value="Ig-like_fold"/>
</dbReference>
<protein>
    <submittedName>
        <fullName evidence="7">LPXTG cell wall anchor domain-containing protein</fullName>
    </submittedName>
</protein>
<name>A0A6H0UDR7_9LACT</name>
<dbReference type="RefSeq" id="WP_167838936.1">
    <property type="nucleotide sequence ID" value="NZ_CP047616.1"/>
</dbReference>
<evidence type="ECO:0000256" key="5">
    <source>
        <dbReference type="SAM" id="Phobius"/>
    </source>
</evidence>
<feature type="compositionally biased region" description="Gly residues" evidence="4">
    <location>
        <begin position="208"/>
        <end position="227"/>
    </location>
</feature>
<sequence>MNKKWKSGKKWLYTSSALAILVGGGIAVSQTSPLTQLFQVVVVKADELSDTGAVTIGTANGKPVVKTPNNDMSSEKFSNVVRSLVGDNANSVKYVANNLAWQSNTTIEGTRSVPTTGIGYFMRQDGFAGAQALKMDEGQSILIKNMGSVKDMSDNIIPIDVKLTLNSYNPIDNASNTALPKTGLMVALQGQASDGTLQIDVGAPFEGATGGPGEGETGSGGGTGSGGVGWWNTSGVAQLDQVTFSYTLINHNTGAEIDSVLQATRYSDIDSSQRVSYGITGLQGIILSSDTQITLSNGVLVGPSTTTNETDGSILGAKSLIKVTTNTTNAVKYDGENQKSTIALGIFGRTDIKVVLDGTFKLDKSLLGYDDAMPNNLYSFLPLVFDIYDKDGKDVGDIAIPVNGSAVESPKLKPGEYTLKERASSVTSVTGQMHNPKTYKVTVVAGKKGDAAPVIKVENKPVMGEITVTKKGVESGDKMWNENYTLVDNELRLISLTDGKIYTAKTDKVGKLVFKNLPLGKYRLDETKASAGFVNTFKPIEVTLTWQDNQTEIVYGTAQGTNQEVKGENKLWKSDKATGEKAQGKAEMKTAEYGLFYGDDSDGSSPHKKGDPVKWSAMPKAKLISGEKVIESVINGRVVKHGDNIVVGVDDTKLTVYIGNLPLGKYVWKELNAPIGYALDSSEIPFEIKKQDDQTANVITSDTHSKEQVIKAKLIIQKLVEIAGESAESGFNGVKFNIAPLAGTDAAAQTITTGIKGDEDGYASAELVYGDYVITEDMATLPNGYQPIRPIYIHMITDPKTDIITITASYQPDGSKPFSKRVFSQSDNQTIDKNDNISGSLAGIVSDGVPFISLSKITLTDKGATPVPSIDIEKTNGEITQNGSGNYADNDDNLGKDDHDTKASAFEVTGDSTKIYFRTTNNGEDDLTNIKIVDKTITGTKKVKDIKFTYKNKVLTADKFGVLLSDGKPLVLKVGETIEGMGVLEKLVGGEDHADVVEVTALGLESKREVGDKDAWHGHKSKPSVDIEKANSEIVKGGAGNHKDKADNIGKDDHDTKATALAILGDSPKIFFRVTNNGEDDLTDLSVVDKTTEGIKQVKAIKWIYKDKEVLRDKAGIFCFDGKPLVLKAGETLEAIGMLEKLDEGETHADKVEVVGVGVKTKEKVGDDDEWHAFKLKPSVDIEKSSETISKAGVGNNLDKADNLGRGDADTLQTAVSLDDKTQLINFRLTNNGIEPLTHIKIKDKTIEGKQEVKNLKWLYQGKLLEINKDGELTINGKAFDLPVGGYITGTGILEKLSAGETHADEVTVSATGKISEKTVGDKDKWYAKRPQPVKPVKPIVKIFLPKTGEEKARLATIIGILVVAVIGVAKHQWIVKEIMAIKNKFKK</sequence>
<evidence type="ECO:0000313" key="8">
    <source>
        <dbReference type="Proteomes" id="UP000501945"/>
    </source>
</evidence>
<proteinExistence type="inferred from homology"/>
<evidence type="ECO:0000313" key="7">
    <source>
        <dbReference type="EMBL" id="QIW54330.1"/>
    </source>
</evidence>
<keyword evidence="2" id="KW-0964">Secreted</keyword>
<feature type="region of interest" description="Disordered" evidence="4">
    <location>
        <begin position="206"/>
        <end position="227"/>
    </location>
</feature>
<feature type="domain" description="SpaA-like prealbumin fold" evidence="6">
    <location>
        <begin position="651"/>
        <end position="696"/>
    </location>
</feature>
<reference evidence="7 8" key="1">
    <citation type="submission" date="2019-12" db="EMBL/GenBank/DDBJ databases">
        <title>Whole genome sequences of Lactococcus raffinolactis strains isolated from sewage.</title>
        <authorList>
            <person name="Ybazeta G."/>
            <person name="Ross M."/>
            <person name="Brabant-Kirwan D."/>
            <person name="Saleh M."/>
            <person name="Dillon J.A."/>
            <person name="Splinter K."/>
            <person name="Nokhbeh R."/>
        </authorList>
    </citation>
    <scope>NUCLEOTIDE SEQUENCE [LARGE SCALE GENOMIC DNA]</scope>
    <source>
        <strain evidence="7 8">Lr_19_5</strain>
    </source>
</reference>
<accession>A0A6H0UDR7</accession>
<evidence type="ECO:0000256" key="1">
    <source>
        <dbReference type="ARBA" id="ARBA00007257"/>
    </source>
</evidence>
<evidence type="ECO:0000259" key="6">
    <source>
        <dbReference type="Pfam" id="PF17802"/>
    </source>
</evidence>
<organism evidence="7 8">
    <name type="scientific">Pseudolactococcus raffinolactis</name>
    <dbReference type="NCBI Taxonomy" id="1366"/>
    <lineage>
        <taxon>Bacteria</taxon>
        <taxon>Bacillati</taxon>
        <taxon>Bacillota</taxon>
        <taxon>Bacilli</taxon>
        <taxon>Lactobacillales</taxon>
        <taxon>Streptococcaceae</taxon>
        <taxon>Pseudolactococcus</taxon>
    </lineage>
</organism>
<keyword evidence="3" id="KW-0732">Signal</keyword>
<feature type="transmembrane region" description="Helical" evidence="5">
    <location>
        <begin position="1353"/>
        <end position="1370"/>
    </location>
</feature>
<comment type="similarity">
    <text evidence="1">Belongs to the serine-aspartate repeat-containing protein (SDr) family.</text>
</comment>
<dbReference type="PANTHER" id="PTHR36108">
    <property type="entry name" value="COLOSSIN-B-RELATED"/>
    <property type="match status" value="1"/>
</dbReference>
<dbReference type="Proteomes" id="UP000501945">
    <property type="component" value="Chromosome"/>
</dbReference>
<gene>
    <name evidence="7" type="ORF">GU336_09345</name>
</gene>
<dbReference type="InterPro" id="IPR041033">
    <property type="entry name" value="SpaA_PFL_dom_1"/>
</dbReference>
<dbReference type="SUPFAM" id="SSF49478">
    <property type="entry name" value="Cna protein B-type domain"/>
    <property type="match status" value="1"/>
</dbReference>
<feature type="domain" description="SpaA-like prealbumin fold" evidence="6">
    <location>
        <begin position="464"/>
        <end position="553"/>
    </location>
</feature>
<keyword evidence="5" id="KW-0812">Transmembrane</keyword>
<dbReference type="PANTHER" id="PTHR36108:SF13">
    <property type="entry name" value="COLOSSIN-B-RELATED"/>
    <property type="match status" value="1"/>
</dbReference>
<dbReference type="Pfam" id="PF17802">
    <property type="entry name" value="SpaA"/>
    <property type="match status" value="2"/>
</dbReference>
<evidence type="ECO:0000256" key="2">
    <source>
        <dbReference type="ARBA" id="ARBA00022525"/>
    </source>
</evidence>
<keyword evidence="5" id="KW-0472">Membrane</keyword>
<dbReference type="Gene3D" id="2.60.40.10">
    <property type="entry name" value="Immunoglobulins"/>
    <property type="match status" value="2"/>
</dbReference>